<keyword evidence="1" id="KW-0472">Membrane</keyword>
<protein>
    <submittedName>
        <fullName evidence="2">Membrane protein</fullName>
    </submittedName>
</protein>
<dbReference type="EMBL" id="JNCF01000001">
    <property type="protein sequence ID" value="KGP64395.1"/>
    <property type="molecule type" value="Genomic_DNA"/>
</dbReference>
<evidence type="ECO:0000256" key="1">
    <source>
        <dbReference type="SAM" id="Phobius"/>
    </source>
</evidence>
<dbReference type="Pfam" id="PF04367">
    <property type="entry name" value="DUF502"/>
    <property type="match status" value="1"/>
</dbReference>
<dbReference type="InterPro" id="IPR007462">
    <property type="entry name" value="COV1-like"/>
</dbReference>
<dbReference type="AlphaFoldDB" id="A0A0A2STI4"/>
<proteinExistence type="predicted"/>
<accession>A0A0A2STI4</accession>
<sequence length="209" mass="22872">MKSTSIRAYLIAGLIVWLPIFVTIVVLRFIIEMLDGTLALLPTAYQPEQLLGVHVPGLGVLFSLILLLVTGVVATNFLGQRLVIWGESLLAKIPLVRSIYNTAKQVIHAIFSTNSQAFRKAVLIEYPRAGLWTIAFQTGTVISEIKNKSQEDMMSVFVPTTPNPTSGFMLMLPRQDAIELDISIEEALKLVISLGVVQSDPALALPSTQ</sequence>
<feature type="transmembrane region" description="Helical" evidence="1">
    <location>
        <begin position="9"/>
        <end position="31"/>
    </location>
</feature>
<comment type="caution">
    <text evidence="2">The sequence shown here is derived from an EMBL/GenBank/DDBJ whole genome shotgun (WGS) entry which is preliminary data.</text>
</comment>
<reference evidence="2 3" key="1">
    <citation type="submission" date="2014-05" db="EMBL/GenBank/DDBJ databases">
        <authorList>
            <person name="Rizzardi K."/>
            <person name="Winiecka-Krusnell J."/>
            <person name="Ramliden M."/>
            <person name="Alm E."/>
            <person name="Andersson S."/>
            <person name="Byfors S."/>
        </authorList>
    </citation>
    <scope>NUCLEOTIDE SEQUENCE [LARGE SCALE GENOMIC DNA]</scope>
    <source>
        <strain evidence="2 3">LEGN</strain>
    </source>
</reference>
<dbReference type="Proteomes" id="UP000054422">
    <property type="component" value="Unassembled WGS sequence"/>
</dbReference>
<organism evidence="2 3">
    <name type="scientific">Legionella norrlandica</name>
    <dbReference type="NCBI Taxonomy" id="1498499"/>
    <lineage>
        <taxon>Bacteria</taxon>
        <taxon>Pseudomonadati</taxon>
        <taxon>Pseudomonadota</taxon>
        <taxon>Gammaproteobacteria</taxon>
        <taxon>Legionellales</taxon>
        <taxon>Legionellaceae</taxon>
        <taxon>Legionella</taxon>
    </lineage>
</organism>
<evidence type="ECO:0000313" key="3">
    <source>
        <dbReference type="Proteomes" id="UP000054422"/>
    </source>
</evidence>
<dbReference type="PANTHER" id="PTHR31876">
    <property type="entry name" value="COV-LIKE PROTEIN 1"/>
    <property type="match status" value="1"/>
</dbReference>
<evidence type="ECO:0000313" key="2">
    <source>
        <dbReference type="EMBL" id="KGP64395.1"/>
    </source>
</evidence>
<keyword evidence="1" id="KW-0812">Transmembrane</keyword>
<dbReference type="RefSeq" id="WP_035886139.1">
    <property type="nucleotide sequence ID" value="NZ_JNCF01000001.1"/>
</dbReference>
<gene>
    <name evidence="2" type="ORF">EP47_11520</name>
</gene>
<dbReference type="STRING" id="1498499.EP47_11520"/>
<keyword evidence="3" id="KW-1185">Reference proteome</keyword>
<name>A0A0A2STI4_9GAMM</name>
<keyword evidence="1" id="KW-1133">Transmembrane helix</keyword>
<dbReference type="PANTHER" id="PTHR31876:SF26">
    <property type="entry name" value="PROTEIN LIKE COV 2"/>
    <property type="match status" value="1"/>
</dbReference>
<dbReference type="OrthoDB" id="9780267at2"/>
<feature type="transmembrane region" description="Helical" evidence="1">
    <location>
        <begin position="51"/>
        <end position="78"/>
    </location>
</feature>